<dbReference type="AlphaFoldDB" id="A0A1Y4VT53"/>
<name>A0A1Y4VT53_9BACE</name>
<comment type="caution">
    <text evidence="1">The sequence shown here is derived from an EMBL/GenBank/DDBJ whole genome shotgun (WGS) entry which is preliminary data.</text>
</comment>
<dbReference type="PANTHER" id="PTHR45947:SF3">
    <property type="entry name" value="SULFOQUINOVOSYL TRANSFERASE SQD2"/>
    <property type="match status" value="1"/>
</dbReference>
<dbReference type="PANTHER" id="PTHR45947">
    <property type="entry name" value="SULFOQUINOVOSYL TRANSFERASE SQD2"/>
    <property type="match status" value="1"/>
</dbReference>
<evidence type="ECO:0000313" key="2">
    <source>
        <dbReference type="Proteomes" id="UP000196036"/>
    </source>
</evidence>
<dbReference type="SUPFAM" id="SSF53756">
    <property type="entry name" value="UDP-Glycosyltransferase/glycogen phosphorylase"/>
    <property type="match status" value="1"/>
</dbReference>
<organism evidence="1 2">
    <name type="scientific">Bacteroides xylanisolvens</name>
    <dbReference type="NCBI Taxonomy" id="371601"/>
    <lineage>
        <taxon>Bacteria</taxon>
        <taxon>Pseudomonadati</taxon>
        <taxon>Bacteroidota</taxon>
        <taxon>Bacteroidia</taxon>
        <taxon>Bacteroidales</taxon>
        <taxon>Bacteroidaceae</taxon>
        <taxon>Bacteroides</taxon>
    </lineage>
</organism>
<proteinExistence type="predicted"/>
<sequence length="375" mass="41784">MKIAIVSLGRSHLINLAHLLDLREDVEVTFYTMMPKSRCRKFGYNGKVVSLLFPIGVSQMVVDRLPKVDPYKKSALRFRLRKTFDKLVAIRLRKCDVLIGLNGCAVETSKKAKKMGAIVICDQGSSHILKQNAVHYSYSDIPISEEGTQFMLDHYKAVDYFMTPTEYVKYSDIENGLDSVKLLYNPYGVNLDVFRPTAKPVDKPFDVIMVGSWWKHKACDMLAEACLEKLKVRLLHVGSVVDCQLPTSGLFTHIGFVDESDLPTYYAQAKVFAMPSLDEGYGLVLLQAAACGLPLVGSSRTGTPDTGVLLGNAKECITIQEPLSINAIAEAIQLGLDIANAMPEGLRTPYGECIQNISWEAYGNRWYEILKQITK</sequence>
<dbReference type="EMBL" id="NFLW01000006">
    <property type="protein sequence ID" value="OUQ72578.1"/>
    <property type="molecule type" value="Genomic_DNA"/>
</dbReference>
<dbReference type="CDD" id="cd03801">
    <property type="entry name" value="GT4_PimA-like"/>
    <property type="match status" value="1"/>
</dbReference>
<dbReference type="Gene3D" id="3.40.50.2000">
    <property type="entry name" value="Glycogen Phosphorylase B"/>
    <property type="match status" value="1"/>
</dbReference>
<dbReference type="InterPro" id="IPR050194">
    <property type="entry name" value="Glycosyltransferase_grp1"/>
</dbReference>
<gene>
    <name evidence="1" type="ORF">B5E52_04920</name>
</gene>
<dbReference type="Pfam" id="PF13692">
    <property type="entry name" value="Glyco_trans_1_4"/>
    <property type="match status" value="1"/>
</dbReference>
<dbReference type="Proteomes" id="UP000196036">
    <property type="component" value="Unassembled WGS sequence"/>
</dbReference>
<protein>
    <recommendedName>
        <fullName evidence="3">Glycosyltransferase</fullName>
    </recommendedName>
</protein>
<evidence type="ECO:0008006" key="3">
    <source>
        <dbReference type="Google" id="ProtNLM"/>
    </source>
</evidence>
<dbReference type="GO" id="GO:0016757">
    <property type="term" value="F:glycosyltransferase activity"/>
    <property type="evidence" value="ECO:0007669"/>
    <property type="project" value="TreeGrafter"/>
</dbReference>
<dbReference type="RefSeq" id="WP_087317716.1">
    <property type="nucleotide sequence ID" value="NZ_JAHOJA010000004.1"/>
</dbReference>
<reference evidence="2" key="1">
    <citation type="submission" date="2017-04" db="EMBL/GenBank/DDBJ databases">
        <title>Function of individual gut microbiota members based on whole genome sequencing of pure cultures obtained from chicken caecum.</title>
        <authorList>
            <person name="Medvecky M."/>
            <person name="Cejkova D."/>
            <person name="Polansky O."/>
            <person name="Karasova D."/>
            <person name="Kubasova T."/>
            <person name="Cizek A."/>
            <person name="Rychlik I."/>
        </authorList>
    </citation>
    <scope>NUCLEOTIDE SEQUENCE [LARGE SCALE GENOMIC DNA]</scope>
    <source>
        <strain evidence="2">An109</strain>
    </source>
</reference>
<evidence type="ECO:0000313" key="1">
    <source>
        <dbReference type="EMBL" id="OUQ72578.1"/>
    </source>
</evidence>
<accession>A0A1Y4VT53</accession>